<protein>
    <submittedName>
        <fullName evidence="3">Uncharacterized protein</fullName>
    </submittedName>
</protein>
<feature type="chain" id="PRO_5047005824" evidence="2">
    <location>
        <begin position="38"/>
        <end position="135"/>
    </location>
</feature>
<dbReference type="RefSeq" id="WP_345495033.1">
    <property type="nucleotide sequence ID" value="NZ_BAABJM010000002.1"/>
</dbReference>
<organism evidence="3 4">
    <name type="scientific">Nocardia callitridis</name>
    <dbReference type="NCBI Taxonomy" id="648753"/>
    <lineage>
        <taxon>Bacteria</taxon>
        <taxon>Bacillati</taxon>
        <taxon>Actinomycetota</taxon>
        <taxon>Actinomycetes</taxon>
        <taxon>Mycobacteriales</taxon>
        <taxon>Nocardiaceae</taxon>
        <taxon>Nocardia</taxon>
    </lineage>
</organism>
<name>A0ABP9K6Q9_9NOCA</name>
<feature type="compositionally biased region" description="Low complexity" evidence="1">
    <location>
        <begin position="52"/>
        <end position="66"/>
    </location>
</feature>
<evidence type="ECO:0000256" key="1">
    <source>
        <dbReference type="SAM" id="MobiDB-lite"/>
    </source>
</evidence>
<keyword evidence="4" id="KW-1185">Reference proteome</keyword>
<evidence type="ECO:0000256" key="2">
    <source>
        <dbReference type="SAM" id="SignalP"/>
    </source>
</evidence>
<reference evidence="4" key="1">
    <citation type="journal article" date="2019" name="Int. J. Syst. Evol. Microbiol.">
        <title>The Global Catalogue of Microorganisms (GCM) 10K type strain sequencing project: providing services to taxonomists for standard genome sequencing and annotation.</title>
        <authorList>
            <consortium name="The Broad Institute Genomics Platform"/>
            <consortium name="The Broad Institute Genome Sequencing Center for Infectious Disease"/>
            <person name="Wu L."/>
            <person name="Ma J."/>
        </authorList>
    </citation>
    <scope>NUCLEOTIDE SEQUENCE [LARGE SCALE GENOMIC DNA]</scope>
    <source>
        <strain evidence="4">JCM 18298</strain>
    </source>
</reference>
<feature type="signal peptide" evidence="2">
    <location>
        <begin position="1"/>
        <end position="37"/>
    </location>
</feature>
<feature type="compositionally biased region" description="Polar residues" evidence="1">
    <location>
        <begin position="103"/>
        <end position="112"/>
    </location>
</feature>
<dbReference type="EMBL" id="BAABJM010000002">
    <property type="protein sequence ID" value="GAA5050499.1"/>
    <property type="molecule type" value="Genomic_DNA"/>
</dbReference>
<sequence length="135" mass="14156">MHAQNTPTDRPARRTVARIAVASAIALTPAVVATAFAAPASAQQTRTDFQQTSDLGSGSDYSSYSNYSDYSNYTDNSSYTDYSGGWGNSGSIIDPYGTGLFTMPQQPESTPVESERSTPAAPRPAFPFPATGSAG</sequence>
<evidence type="ECO:0000313" key="4">
    <source>
        <dbReference type="Proteomes" id="UP001500603"/>
    </source>
</evidence>
<dbReference type="Proteomes" id="UP001500603">
    <property type="component" value="Unassembled WGS sequence"/>
</dbReference>
<proteinExistence type="predicted"/>
<evidence type="ECO:0000313" key="3">
    <source>
        <dbReference type="EMBL" id="GAA5050499.1"/>
    </source>
</evidence>
<feature type="region of interest" description="Disordered" evidence="1">
    <location>
        <begin position="97"/>
        <end position="135"/>
    </location>
</feature>
<gene>
    <name evidence="3" type="ORF">GCM10023318_20810</name>
</gene>
<keyword evidence="2" id="KW-0732">Signal</keyword>
<accession>A0ABP9K6Q9</accession>
<comment type="caution">
    <text evidence="3">The sequence shown here is derived from an EMBL/GenBank/DDBJ whole genome shotgun (WGS) entry which is preliminary data.</text>
</comment>
<feature type="region of interest" description="Disordered" evidence="1">
    <location>
        <begin position="38"/>
        <end position="66"/>
    </location>
</feature>